<comment type="similarity">
    <text evidence="1">Belongs to the UPF0161 family.</text>
</comment>
<dbReference type="SMART" id="SM01234">
    <property type="entry name" value="Haemolytic"/>
    <property type="match status" value="1"/>
</dbReference>
<dbReference type="Proteomes" id="UP001516351">
    <property type="component" value="Unassembled WGS sequence"/>
</dbReference>
<organism evidence="2 3">
    <name type="scientific">Asaia spathodeae</name>
    <dbReference type="NCBI Taxonomy" id="657016"/>
    <lineage>
        <taxon>Bacteria</taxon>
        <taxon>Pseudomonadati</taxon>
        <taxon>Pseudomonadota</taxon>
        <taxon>Alphaproteobacteria</taxon>
        <taxon>Acetobacterales</taxon>
        <taxon>Acetobacteraceae</taxon>
        <taxon>Asaia</taxon>
    </lineage>
</organism>
<protein>
    <recommendedName>
        <fullName evidence="1">Putative membrane protein insertion efficiency factor</fullName>
    </recommendedName>
</protein>
<dbReference type="PANTHER" id="PTHR33383">
    <property type="entry name" value="MEMBRANE PROTEIN INSERTION EFFICIENCY FACTOR-RELATED"/>
    <property type="match status" value="1"/>
</dbReference>
<comment type="caution">
    <text evidence="2">The sequence shown here is derived from an EMBL/GenBank/DDBJ whole genome shotgun (WGS) entry which is preliminary data.</text>
</comment>
<sequence length="70" mass="8000">MVLSSLLALLHVYRRYISPQLGTNCRFYPPCSVYAQEALRRHGVLRGLWLTTRRLARCHPYCSGGIDPVP</sequence>
<dbReference type="Pfam" id="PF01809">
    <property type="entry name" value="YidD"/>
    <property type="match status" value="1"/>
</dbReference>
<proteinExistence type="inferred from homology"/>
<name>A0ABX2P2F1_9PROT</name>
<gene>
    <name evidence="2" type="primary">yidD</name>
    <name evidence="2" type="ORF">HW542_01955</name>
</gene>
<dbReference type="EMBL" id="JABXXV010000001">
    <property type="protein sequence ID" value="NVN45570.1"/>
    <property type="molecule type" value="Genomic_DNA"/>
</dbReference>
<dbReference type="InterPro" id="IPR002696">
    <property type="entry name" value="Membr_insert_effic_factor_YidD"/>
</dbReference>
<evidence type="ECO:0000313" key="2">
    <source>
        <dbReference type="EMBL" id="NVN45570.1"/>
    </source>
</evidence>
<evidence type="ECO:0000313" key="3">
    <source>
        <dbReference type="Proteomes" id="UP001516351"/>
    </source>
</evidence>
<dbReference type="NCBIfam" id="TIGR00278">
    <property type="entry name" value="membrane protein insertion efficiency factor YidD"/>
    <property type="match status" value="1"/>
</dbReference>
<evidence type="ECO:0000256" key="1">
    <source>
        <dbReference type="HAMAP-Rule" id="MF_00386"/>
    </source>
</evidence>
<keyword evidence="3" id="KW-1185">Reference proteome</keyword>
<keyword evidence="1" id="KW-0472">Membrane</keyword>
<dbReference type="HAMAP" id="MF_00386">
    <property type="entry name" value="UPF0161_YidD"/>
    <property type="match status" value="1"/>
</dbReference>
<dbReference type="PANTHER" id="PTHR33383:SF1">
    <property type="entry name" value="MEMBRANE PROTEIN INSERTION EFFICIENCY FACTOR-RELATED"/>
    <property type="match status" value="1"/>
</dbReference>
<comment type="subcellular location">
    <subcellularLocation>
        <location evidence="1">Cell membrane</location>
        <topology evidence="1">Peripheral membrane protein</topology>
        <orientation evidence="1">Cytoplasmic side</orientation>
    </subcellularLocation>
</comment>
<reference evidence="2 3" key="1">
    <citation type="submission" date="2020-06" db="EMBL/GenBank/DDBJ databases">
        <title>Synonyms of Asaia species.</title>
        <authorList>
            <person name="Sombolestani A."/>
        </authorList>
    </citation>
    <scope>NUCLEOTIDE SEQUENCE [LARGE SCALE GENOMIC DNA]</scope>
    <source>
        <strain evidence="2 3">LMG 27047</strain>
    </source>
</reference>
<comment type="function">
    <text evidence="1">Could be involved in insertion of integral membrane proteins into the membrane.</text>
</comment>
<accession>A0ABX2P2F1</accession>
<keyword evidence="1" id="KW-1003">Cell membrane</keyword>